<dbReference type="PANTHER" id="PTHR30614">
    <property type="entry name" value="MEMBRANE COMPONENT OF AMINO ACID ABC TRANSPORTER"/>
    <property type="match status" value="1"/>
</dbReference>
<evidence type="ECO:0000256" key="1">
    <source>
        <dbReference type="ARBA" id="ARBA00004651"/>
    </source>
</evidence>
<gene>
    <name evidence="11" type="ORF">QF206_10675</name>
</gene>
<dbReference type="InterPro" id="IPR043429">
    <property type="entry name" value="ArtM/GltK/GlnP/TcyL/YhdX-like"/>
</dbReference>
<dbReference type="GO" id="GO:0022857">
    <property type="term" value="F:transmembrane transporter activity"/>
    <property type="evidence" value="ECO:0007669"/>
    <property type="project" value="InterPro"/>
</dbReference>
<name>A0AAW6T6L8_9MICO</name>
<evidence type="ECO:0000256" key="6">
    <source>
        <dbReference type="ARBA" id="ARBA00022970"/>
    </source>
</evidence>
<comment type="caution">
    <text evidence="9">Lacks conserved residue(s) required for the propagation of feature annotation.</text>
</comment>
<dbReference type="AlphaFoldDB" id="A0AAW6T6L8"/>
<dbReference type="CDD" id="cd06261">
    <property type="entry name" value="TM_PBP2"/>
    <property type="match status" value="1"/>
</dbReference>
<keyword evidence="12" id="KW-1185">Reference proteome</keyword>
<keyword evidence="4" id="KW-1003">Cell membrane</keyword>
<comment type="similarity">
    <text evidence="2">Belongs to the binding-protein-dependent transport system permease family. HisMQ subfamily.</text>
</comment>
<accession>A0AAW6T6L8</accession>
<feature type="domain" description="ABC transmembrane type-1" evidence="10">
    <location>
        <begin position="24"/>
        <end position="213"/>
    </location>
</feature>
<protein>
    <submittedName>
        <fullName evidence="11">Amino acid ABC transporter permease</fullName>
    </submittedName>
</protein>
<comment type="subcellular location">
    <subcellularLocation>
        <location evidence="1 9">Cell membrane</location>
        <topology evidence="1 9">Multi-pass membrane protein</topology>
    </subcellularLocation>
</comment>
<dbReference type="RefSeq" id="WP_281489211.1">
    <property type="nucleotide sequence ID" value="NZ_JASATX010000004.1"/>
</dbReference>
<keyword evidence="7 9" id="KW-1133">Transmembrane helix</keyword>
<keyword evidence="6" id="KW-0029">Amino-acid transport</keyword>
<evidence type="ECO:0000256" key="2">
    <source>
        <dbReference type="ARBA" id="ARBA00010072"/>
    </source>
</evidence>
<dbReference type="GO" id="GO:0043190">
    <property type="term" value="C:ATP-binding cassette (ABC) transporter complex"/>
    <property type="evidence" value="ECO:0007669"/>
    <property type="project" value="InterPro"/>
</dbReference>
<dbReference type="NCBIfam" id="TIGR01726">
    <property type="entry name" value="HEQRo_perm_3TM"/>
    <property type="match status" value="1"/>
</dbReference>
<proteinExistence type="inferred from homology"/>
<dbReference type="PANTHER" id="PTHR30614:SF20">
    <property type="entry name" value="GLUTAMINE TRANSPORT SYSTEM PERMEASE PROTEIN GLNP"/>
    <property type="match status" value="1"/>
</dbReference>
<evidence type="ECO:0000256" key="8">
    <source>
        <dbReference type="ARBA" id="ARBA00023136"/>
    </source>
</evidence>
<dbReference type="GO" id="GO:0006865">
    <property type="term" value="P:amino acid transport"/>
    <property type="evidence" value="ECO:0007669"/>
    <property type="project" value="UniProtKB-KW"/>
</dbReference>
<evidence type="ECO:0000256" key="4">
    <source>
        <dbReference type="ARBA" id="ARBA00022475"/>
    </source>
</evidence>
<evidence type="ECO:0000256" key="7">
    <source>
        <dbReference type="ARBA" id="ARBA00022989"/>
    </source>
</evidence>
<comment type="caution">
    <text evidence="11">The sequence shown here is derived from an EMBL/GenBank/DDBJ whole genome shotgun (WGS) entry which is preliminary data.</text>
</comment>
<evidence type="ECO:0000256" key="5">
    <source>
        <dbReference type="ARBA" id="ARBA00022692"/>
    </source>
</evidence>
<evidence type="ECO:0000256" key="9">
    <source>
        <dbReference type="RuleBase" id="RU363032"/>
    </source>
</evidence>
<evidence type="ECO:0000256" key="3">
    <source>
        <dbReference type="ARBA" id="ARBA00022448"/>
    </source>
</evidence>
<keyword evidence="5 9" id="KW-0812">Transmembrane</keyword>
<sequence length="224" mass="24613">MIARTVGFEWDAFGSSFAPLLEGAVMTVVLTVVVMLLSVPIGVGLALLRLSRHKVVRAIATGWVEVWRATPVLLQLFWVFYVLPALTGITLSPFLVAIVAFTGHVSAFLSETFRAGIASIRPQQRQAALSLGMTPAQSFIVVVGPQAWWRILPAFANTWVSLFKDTALVSTIAVADISYIGLQLRQETFMTLEVLTAMALMYLALGYPQAKLADWLERRFGVKE</sequence>
<dbReference type="SUPFAM" id="SSF161098">
    <property type="entry name" value="MetI-like"/>
    <property type="match status" value="1"/>
</dbReference>
<dbReference type="EMBL" id="JASATX010000004">
    <property type="protein sequence ID" value="MDI2099427.1"/>
    <property type="molecule type" value="Genomic_DNA"/>
</dbReference>
<evidence type="ECO:0000313" key="11">
    <source>
        <dbReference type="EMBL" id="MDI2099427.1"/>
    </source>
</evidence>
<dbReference type="InterPro" id="IPR035906">
    <property type="entry name" value="MetI-like_sf"/>
</dbReference>
<dbReference type="InterPro" id="IPR010065">
    <property type="entry name" value="AA_ABC_transptr_permease_3TM"/>
</dbReference>
<dbReference type="Gene3D" id="1.10.3720.10">
    <property type="entry name" value="MetI-like"/>
    <property type="match status" value="1"/>
</dbReference>
<dbReference type="PROSITE" id="PS50928">
    <property type="entry name" value="ABC_TM1"/>
    <property type="match status" value="1"/>
</dbReference>
<dbReference type="Pfam" id="PF00528">
    <property type="entry name" value="BPD_transp_1"/>
    <property type="match status" value="1"/>
</dbReference>
<evidence type="ECO:0000313" key="12">
    <source>
        <dbReference type="Proteomes" id="UP001321506"/>
    </source>
</evidence>
<dbReference type="InterPro" id="IPR000515">
    <property type="entry name" value="MetI-like"/>
</dbReference>
<evidence type="ECO:0000259" key="10">
    <source>
        <dbReference type="PROSITE" id="PS50928"/>
    </source>
</evidence>
<keyword evidence="8 9" id="KW-0472">Membrane</keyword>
<keyword evidence="3 9" id="KW-0813">Transport</keyword>
<organism evidence="11 12">
    <name type="scientific">Ruicaihuangia caeni</name>
    <dbReference type="NCBI Taxonomy" id="3042517"/>
    <lineage>
        <taxon>Bacteria</taxon>
        <taxon>Bacillati</taxon>
        <taxon>Actinomycetota</taxon>
        <taxon>Actinomycetes</taxon>
        <taxon>Micrococcales</taxon>
        <taxon>Microbacteriaceae</taxon>
        <taxon>Ruicaihuangia</taxon>
    </lineage>
</organism>
<dbReference type="Proteomes" id="UP001321506">
    <property type="component" value="Unassembled WGS sequence"/>
</dbReference>
<reference evidence="11 12" key="1">
    <citation type="submission" date="2023-04" db="EMBL/GenBank/DDBJ databases">
        <title>Klugiella caeni sp. nov. isolated from the sludge of biochemical tank.</title>
        <authorList>
            <person name="Geng K."/>
        </authorList>
    </citation>
    <scope>NUCLEOTIDE SEQUENCE [LARGE SCALE GENOMIC DNA]</scope>
    <source>
        <strain evidence="11 12">YN-L-19</strain>
    </source>
</reference>
<feature type="transmembrane region" description="Helical" evidence="9">
    <location>
        <begin position="24"/>
        <end position="48"/>
    </location>
</feature>